<dbReference type="SUPFAM" id="SSF52087">
    <property type="entry name" value="CRAL/TRIO domain"/>
    <property type="match status" value="1"/>
</dbReference>
<evidence type="ECO:0000313" key="4">
    <source>
        <dbReference type="Proteomes" id="UP001237642"/>
    </source>
</evidence>
<sequence length="263" mass="30407">MEQRNGFNSEETTRKQGEAAEITVKYDGKNDRVEQSKVDAMRNFAEKHDPSVKDVDNFTLRRFLRARDHDVEKGSTMLLKYLAWKRSFIPNGHISIHEIKNEIAQNKQFMQGFDKQGRPITVILGCKHFQNKKGGVDELKRFAVFALEKLCSRMPTGQEKFVVIADLKGWGYSNCDVRGMLGSLSILQDYYPERLGKLYIVHVPYVFMKVWKIVYPFIDNNTKKKIVFVENKQLKATLLEDIEESQLPEAYGGRLPLIPIQES</sequence>
<comment type="caution">
    <text evidence="3">The sequence shown here is derived from an EMBL/GenBank/DDBJ whole genome shotgun (WGS) entry which is preliminary data.</text>
</comment>
<feature type="region of interest" description="Disordered" evidence="1">
    <location>
        <begin position="1"/>
        <end position="23"/>
    </location>
</feature>
<dbReference type="InterPro" id="IPR036273">
    <property type="entry name" value="CRAL/TRIO_N_dom_sf"/>
</dbReference>
<dbReference type="InterPro" id="IPR036865">
    <property type="entry name" value="CRAL-TRIO_dom_sf"/>
</dbReference>
<dbReference type="Pfam" id="PF00650">
    <property type="entry name" value="CRAL_TRIO"/>
    <property type="match status" value="1"/>
</dbReference>
<proteinExistence type="predicted"/>
<reference evidence="3" key="2">
    <citation type="submission" date="2023-05" db="EMBL/GenBank/DDBJ databases">
        <authorList>
            <person name="Schelkunov M.I."/>
        </authorList>
    </citation>
    <scope>NUCLEOTIDE SEQUENCE</scope>
    <source>
        <strain evidence="3">Hsosn_3</strain>
        <tissue evidence="3">Leaf</tissue>
    </source>
</reference>
<feature type="domain" description="CRAL-TRIO" evidence="2">
    <location>
        <begin position="112"/>
        <end position="259"/>
    </location>
</feature>
<dbReference type="AlphaFoldDB" id="A0AAD8M9D4"/>
<reference evidence="3" key="1">
    <citation type="submission" date="2023-02" db="EMBL/GenBank/DDBJ databases">
        <title>Genome of toxic invasive species Heracleum sosnowskyi carries increased number of genes despite the absence of recent whole-genome duplications.</title>
        <authorList>
            <person name="Schelkunov M."/>
            <person name="Shtratnikova V."/>
            <person name="Makarenko M."/>
            <person name="Klepikova A."/>
            <person name="Omelchenko D."/>
            <person name="Novikova G."/>
            <person name="Obukhova E."/>
            <person name="Bogdanov V."/>
            <person name="Penin A."/>
            <person name="Logacheva M."/>
        </authorList>
    </citation>
    <scope>NUCLEOTIDE SEQUENCE</scope>
    <source>
        <strain evidence="3">Hsosn_3</strain>
        <tissue evidence="3">Leaf</tissue>
    </source>
</reference>
<dbReference type="EMBL" id="JAUIZM010000009">
    <property type="protein sequence ID" value="KAK1363918.1"/>
    <property type="molecule type" value="Genomic_DNA"/>
</dbReference>
<feature type="compositionally biased region" description="Polar residues" evidence="1">
    <location>
        <begin position="1"/>
        <end position="10"/>
    </location>
</feature>
<name>A0AAD8M9D4_9APIA</name>
<evidence type="ECO:0000313" key="3">
    <source>
        <dbReference type="EMBL" id="KAK1363918.1"/>
    </source>
</evidence>
<accession>A0AAD8M9D4</accession>
<dbReference type="InterPro" id="IPR001251">
    <property type="entry name" value="CRAL-TRIO_dom"/>
</dbReference>
<gene>
    <name evidence="3" type="ORF">POM88_039479</name>
</gene>
<dbReference type="PROSITE" id="PS50191">
    <property type="entry name" value="CRAL_TRIO"/>
    <property type="match status" value="1"/>
</dbReference>
<dbReference type="SMART" id="SM00516">
    <property type="entry name" value="SEC14"/>
    <property type="match status" value="1"/>
</dbReference>
<dbReference type="CDD" id="cd00170">
    <property type="entry name" value="SEC14"/>
    <property type="match status" value="1"/>
</dbReference>
<organism evidence="3 4">
    <name type="scientific">Heracleum sosnowskyi</name>
    <dbReference type="NCBI Taxonomy" id="360622"/>
    <lineage>
        <taxon>Eukaryota</taxon>
        <taxon>Viridiplantae</taxon>
        <taxon>Streptophyta</taxon>
        <taxon>Embryophyta</taxon>
        <taxon>Tracheophyta</taxon>
        <taxon>Spermatophyta</taxon>
        <taxon>Magnoliopsida</taxon>
        <taxon>eudicotyledons</taxon>
        <taxon>Gunneridae</taxon>
        <taxon>Pentapetalae</taxon>
        <taxon>asterids</taxon>
        <taxon>campanulids</taxon>
        <taxon>Apiales</taxon>
        <taxon>Apiaceae</taxon>
        <taxon>Apioideae</taxon>
        <taxon>apioid superclade</taxon>
        <taxon>Tordylieae</taxon>
        <taxon>Tordyliinae</taxon>
        <taxon>Heracleum</taxon>
    </lineage>
</organism>
<dbReference type="Gene3D" id="3.40.525.10">
    <property type="entry name" value="CRAL-TRIO lipid binding domain"/>
    <property type="match status" value="1"/>
</dbReference>
<dbReference type="SMART" id="SM01100">
    <property type="entry name" value="CRAL_TRIO_N"/>
    <property type="match status" value="1"/>
</dbReference>
<evidence type="ECO:0000259" key="2">
    <source>
        <dbReference type="PROSITE" id="PS50191"/>
    </source>
</evidence>
<keyword evidence="4" id="KW-1185">Reference proteome</keyword>
<dbReference type="PANTHER" id="PTHR46277">
    <property type="entry name" value="OS03G0850700 PROTEIN"/>
    <property type="match status" value="1"/>
</dbReference>
<protein>
    <submittedName>
        <fullName evidence="3">Random slug protein 5</fullName>
    </submittedName>
</protein>
<feature type="compositionally biased region" description="Basic and acidic residues" evidence="1">
    <location>
        <begin position="11"/>
        <end position="23"/>
    </location>
</feature>
<dbReference type="InterPro" id="IPR011074">
    <property type="entry name" value="CRAL/TRIO_N_dom"/>
</dbReference>
<dbReference type="Proteomes" id="UP001237642">
    <property type="component" value="Unassembled WGS sequence"/>
</dbReference>
<evidence type="ECO:0000256" key="1">
    <source>
        <dbReference type="SAM" id="MobiDB-lite"/>
    </source>
</evidence>
<dbReference type="PANTHER" id="PTHR46277:SF19">
    <property type="entry name" value="RANDOM SLUG PROTEIN 5-LIKE"/>
    <property type="match status" value="1"/>
</dbReference>
<dbReference type="SUPFAM" id="SSF46938">
    <property type="entry name" value="CRAL/TRIO N-terminal domain"/>
    <property type="match status" value="1"/>
</dbReference>